<organism evidence="2 3">
    <name type="scientific">Asparagus officinalis</name>
    <name type="common">Garden asparagus</name>
    <dbReference type="NCBI Taxonomy" id="4686"/>
    <lineage>
        <taxon>Eukaryota</taxon>
        <taxon>Viridiplantae</taxon>
        <taxon>Streptophyta</taxon>
        <taxon>Embryophyta</taxon>
        <taxon>Tracheophyta</taxon>
        <taxon>Spermatophyta</taxon>
        <taxon>Magnoliopsida</taxon>
        <taxon>Liliopsida</taxon>
        <taxon>Asparagales</taxon>
        <taxon>Asparagaceae</taxon>
        <taxon>Asparagoideae</taxon>
        <taxon>Asparagus</taxon>
    </lineage>
</organism>
<dbReference type="GO" id="GO:0016020">
    <property type="term" value="C:membrane"/>
    <property type="evidence" value="ECO:0007669"/>
    <property type="project" value="TreeGrafter"/>
</dbReference>
<dbReference type="Gene3D" id="1.10.3520.10">
    <property type="entry name" value="Glycolipid transfer protein"/>
    <property type="match status" value="1"/>
</dbReference>
<evidence type="ECO:0000313" key="2">
    <source>
        <dbReference type="EMBL" id="ONK66484.1"/>
    </source>
</evidence>
<name>A0A5P1EL34_ASPOF</name>
<dbReference type="Gramene" id="ONK66484">
    <property type="protein sequence ID" value="ONK66484"/>
    <property type="gene ID" value="A4U43_C06F8660"/>
</dbReference>
<evidence type="ECO:0000259" key="1">
    <source>
        <dbReference type="Pfam" id="PF08718"/>
    </source>
</evidence>
<sequence length="102" mass="11739">MAVLRQDIRRNVESVEEVYVSDPSIYFSLEEILKKETRDGTSRKPGSYSKAVVWLARSICFSLEVLQRLEKGAELSLEQVVEEAYKSTLQPWHGWISSAAYR</sequence>
<dbReference type="PANTHER" id="PTHR10219">
    <property type="entry name" value="GLYCOLIPID TRANSFER PROTEIN-RELATED"/>
    <property type="match status" value="1"/>
</dbReference>
<protein>
    <recommendedName>
        <fullName evidence="1">Glycolipid transfer protein domain-containing protein</fullName>
    </recommendedName>
</protein>
<keyword evidence="3" id="KW-1185">Reference proteome</keyword>
<reference evidence="3" key="1">
    <citation type="journal article" date="2017" name="Nat. Commun.">
        <title>The asparagus genome sheds light on the origin and evolution of a young Y chromosome.</title>
        <authorList>
            <person name="Harkess A."/>
            <person name="Zhou J."/>
            <person name="Xu C."/>
            <person name="Bowers J.E."/>
            <person name="Van der Hulst R."/>
            <person name="Ayyampalayam S."/>
            <person name="Mercati F."/>
            <person name="Riccardi P."/>
            <person name="McKain M.R."/>
            <person name="Kakrana A."/>
            <person name="Tang H."/>
            <person name="Ray J."/>
            <person name="Groenendijk J."/>
            <person name="Arikit S."/>
            <person name="Mathioni S.M."/>
            <person name="Nakano M."/>
            <person name="Shan H."/>
            <person name="Telgmann-Rauber A."/>
            <person name="Kanno A."/>
            <person name="Yue Z."/>
            <person name="Chen H."/>
            <person name="Li W."/>
            <person name="Chen Y."/>
            <person name="Xu X."/>
            <person name="Zhang Y."/>
            <person name="Luo S."/>
            <person name="Chen H."/>
            <person name="Gao J."/>
            <person name="Mao Z."/>
            <person name="Pires J.C."/>
            <person name="Luo M."/>
            <person name="Kudrna D."/>
            <person name="Wing R.A."/>
            <person name="Meyers B.C."/>
            <person name="Yi K."/>
            <person name="Kong H."/>
            <person name="Lavrijsen P."/>
            <person name="Sunseri F."/>
            <person name="Falavigna A."/>
            <person name="Ye Y."/>
            <person name="Leebens-Mack J.H."/>
            <person name="Chen G."/>
        </authorList>
    </citation>
    <scope>NUCLEOTIDE SEQUENCE [LARGE SCALE GENOMIC DNA]</scope>
    <source>
        <strain evidence="3">cv. DH0086</strain>
    </source>
</reference>
<accession>A0A5P1EL34</accession>
<proteinExistence type="predicted"/>
<dbReference type="Proteomes" id="UP000243459">
    <property type="component" value="Chromosome 6"/>
</dbReference>
<dbReference type="GO" id="GO:1902388">
    <property type="term" value="F:ceramide 1-phosphate transfer activity"/>
    <property type="evidence" value="ECO:0007669"/>
    <property type="project" value="TreeGrafter"/>
</dbReference>
<evidence type="ECO:0000313" key="3">
    <source>
        <dbReference type="Proteomes" id="UP000243459"/>
    </source>
</evidence>
<feature type="domain" description="Glycolipid transfer protein" evidence="1">
    <location>
        <begin position="1"/>
        <end position="101"/>
    </location>
</feature>
<dbReference type="SUPFAM" id="SSF110004">
    <property type="entry name" value="Glycolipid transfer protein, GLTP"/>
    <property type="match status" value="1"/>
</dbReference>
<dbReference type="PANTHER" id="PTHR10219:SF34">
    <property type="entry name" value="GLYCOLIPID TRANSFER PROTEIN 3"/>
    <property type="match status" value="1"/>
</dbReference>
<dbReference type="InterPro" id="IPR014830">
    <property type="entry name" value="Glycolipid_transfer_prot_dom"/>
</dbReference>
<feature type="non-terminal residue" evidence="2">
    <location>
        <position position="102"/>
    </location>
</feature>
<dbReference type="AlphaFoldDB" id="A0A5P1EL34"/>
<dbReference type="OMA" id="ICFSLEV"/>
<gene>
    <name evidence="2" type="ORF">A4U43_C06F8660</name>
</gene>
<dbReference type="InterPro" id="IPR036497">
    <property type="entry name" value="GLTP_sf"/>
</dbReference>
<dbReference type="GO" id="GO:1902387">
    <property type="term" value="F:ceramide 1-phosphate binding"/>
    <property type="evidence" value="ECO:0007669"/>
    <property type="project" value="TreeGrafter"/>
</dbReference>
<dbReference type="GO" id="GO:0005829">
    <property type="term" value="C:cytosol"/>
    <property type="evidence" value="ECO:0007669"/>
    <property type="project" value="TreeGrafter"/>
</dbReference>
<dbReference type="Pfam" id="PF08718">
    <property type="entry name" value="GLTP"/>
    <property type="match status" value="1"/>
</dbReference>
<dbReference type="EMBL" id="CM007386">
    <property type="protein sequence ID" value="ONK66484.1"/>
    <property type="molecule type" value="Genomic_DNA"/>
</dbReference>